<sequence length="500" mass="57299">MIIDFVFGGDTFLETNSDAITALGHHFYEFSFLFDGAVTRFRRDTQNPTIVFKCADDYQPVQELNLRSYTSWLKEKYLTKGHDISFRAMVGLFSRIWPKSNVTNVRHPLHAVANQAASDCISTIIKIFDRYNEIDSASAAVTGKDSEKKALNTAFKYSIVERISKTQYSKNVVDLSVIQKEVDVIKNDIAKFSLNIREVVDRDLLDLKSQKDELLAKKLPLQANLQRTQRNLKENKFIKSAQFESLRDFFPSVNAERIAGIELFHSSLASVLKKELQENQRSLFAQLETIDTAISEIDTRISERLKNYDNPVALIERVSSLSQKWNKLRRENEYYTKRGDLDRELSDLMVELSNIKTSVLNDIQALINEEIAKIVKRIYGEESKAPHLTLHETNYSYQVTDDTGTGKAYSNLVVFDLAIFELSDLPILIHDSPLFKNVENTTVAKFISEYERFAKQSFISLDEIDKYGTAAAARLSALSVLKLDYTNVLYNKVWRRQEAN</sequence>
<dbReference type="Proteomes" id="UP000414233">
    <property type="component" value="Unassembled WGS sequence"/>
</dbReference>
<dbReference type="EMBL" id="CABPRZ010000015">
    <property type="protein sequence ID" value="VVE30245.1"/>
    <property type="molecule type" value="Genomic_DNA"/>
</dbReference>
<feature type="domain" description="DUF2326" evidence="1">
    <location>
        <begin position="374"/>
        <end position="466"/>
    </location>
</feature>
<reference evidence="2 3" key="1">
    <citation type="submission" date="2019-08" db="EMBL/GenBank/DDBJ databases">
        <authorList>
            <person name="Peeters C."/>
        </authorList>
    </citation>
    <scope>NUCLEOTIDE SEQUENCE [LARGE SCALE GENOMIC DNA]</scope>
    <source>
        <strain evidence="2 3">LMG 30175</strain>
    </source>
</reference>
<accession>A0A5E4X214</accession>
<evidence type="ECO:0000259" key="1">
    <source>
        <dbReference type="Pfam" id="PF10088"/>
    </source>
</evidence>
<keyword evidence="3" id="KW-1185">Reference proteome</keyword>
<organism evidence="2 3">
    <name type="scientific">Pandoraea terrae</name>
    <dbReference type="NCBI Taxonomy" id="1537710"/>
    <lineage>
        <taxon>Bacteria</taxon>
        <taxon>Pseudomonadati</taxon>
        <taxon>Pseudomonadota</taxon>
        <taxon>Betaproteobacteria</taxon>
        <taxon>Burkholderiales</taxon>
        <taxon>Burkholderiaceae</taxon>
        <taxon>Pandoraea</taxon>
    </lineage>
</organism>
<evidence type="ECO:0000313" key="2">
    <source>
        <dbReference type="EMBL" id="VVE30245.1"/>
    </source>
</evidence>
<evidence type="ECO:0000313" key="3">
    <source>
        <dbReference type="Proteomes" id="UP000414233"/>
    </source>
</evidence>
<dbReference type="InterPro" id="IPR018760">
    <property type="entry name" value="DUF2326"/>
</dbReference>
<dbReference type="AlphaFoldDB" id="A0A5E4X214"/>
<proteinExistence type="predicted"/>
<gene>
    <name evidence="2" type="ORF">PTE30175_03516</name>
</gene>
<name>A0A5E4X214_9BURK</name>
<dbReference type="Pfam" id="PF10088">
    <property type="entry name" value="DUF2326"/>
    <property type="match status" value="1"/>
</dbReference>
<protein>
    <recommendedName>
        <fullName evidence="1">DUF2326 domain-containing protein</fullName>
    </recommendedName>
</protein>